<reference evidence="2 3" key="1">
    <citation type="journal article" date="2022" name="Syst. Appl. Microbiol.">
        <title>Rhodopirellula aestuarii sp. nov., a novel member of the genus Rhodopirellula isolated from brackish sediments collected in the Tagus River estuary, Portugal.</title>
        <authorList>
            <person name="Vitorino I.R."/>
            <person name="Klimek D."/>
            <person name="Calusinska M."/>
            <person name="Lobo-da-Cunha A."/>
            <person name="Vasconcelos V."/>
            <person name="Lage O.M."/>
        </authorList>
    </citation>
    <scope>NUCLEOTIDE SEQUENCE [LARGE SCALE GENOMIC DNA]</scope>
    <source>
        <strain evidence="2 3">ICT_H3.1</strain>
    </source>
</reference>
<keyword evidence="1" id="KW-0472">Membrane</keyword>
<evidence type="ECO:0000313" key="3">
    <source>
        <dbReference type="Proteomes" id="UP001202961"/>
    </source>
</evidence>
<keyword evidence="1" id="KW-1133">Transmembrane helix</keyword>
<dbReference type="RefSeq" id="WP_250930126.1">
    <property type="nucleotide sequence ID" value="NZ_JAMQBK010000046.1"/>
</dbReference>
<keyword evidence="3" id="KW-1185">Reference proteome</keyword>
<keyword evidence="1" id="KW-0812">Transmembrane</keyword>
<evidence type="ECO:0000256" key="1">
    <source>
        <dbReference type="SAM" id="Phobius"/>
    </source>
</evidence>
<evidence type="ECO:0000313" key="2">
    <source>
        <dbReference type="EMBL" id="MCM2372499.1"/>
    </source>
</evidence>
<feature type="transmembrane region" description="Helical" evidence="1">
    <location>
        <begin position="12"/>
        <end position="35"/>
    </location>
</feature>
<organism evidence="2 3">
    <name type="scientific">Aporhodopirellula aestuarii</name>
    <dbReference type="NCBI Taxonomy" id="2950107"/>
    <lineage>
        <taxon>Bacteria</taxon>
        <taxon>Pseudomonadati</taxon>
        <taxon>Planctomycetota</taxon>
        <taxon>Planctomycetia</taxon>
        <taxon>Pirellulales</taxon>
        <taxon>Pirellulaceae</taxon>
        <taxon>Aporhodopirellula</taxon>
    </lineage>
</organism>
<protein>
    <submittedName>
        <fullName evidence="2">Uncharacterized protein</fullName>
    </submittedName>
</protein>
<dbReference type="EMBL" id="JAMQBK010000046">
    <property type="protein sequence ID" value="MCM2372499.1"/>
    <property type="molecule type" value="Genomic_DNA"/>
</dbReference>
<sequence length="94" mass="9740">MPDFAQLKTPIAFVVILTILGCLGGAAIGYLMGTYHPAYYRAMFPNVQPQRLDELSVGIGLGVTQGGFGGFIAGTVLAVASVFANARSRSGDSS</sequence>
<accession>A0ABT0U6C5</accession>
<feature type="transmembrane region" description="Helical" evidence="1">
    <location>
        <begin position="55"/>
        <end position="84"/>
    </location>
</feature>
<name>A0ABT0U6C5_9BACT</name>
<proteinExistence type="predicted"/>
<comment type="caution">
    <text evidence="2">The sequence shown here is derived from an EMBL/GenBank/DDBJ whole genome shotgun (WGS) entry which is preliminary data.</text>
</comment>
<gene>
    <name evidence="2" type="ORF">NB063_17965</name>
</gene>
<dbReference type="Proteomes" id="UP001202961">
    <property type="component" value="Unassembled WGS sequence"/>
</dbReference>